<dbReference type="Gene3D" id="6.10.140.1040">
    <property type="match status" value="1"/>
</dbReference>
<feature type="region of interest" description="Disordered" evidence="1">
    <location>
        <begin position="266"/>
        <end position="350"/>
    </location>
</feature>
<dbReference type="GO" id="GO:0003723">
    <property type="term" value="F:RNA binding"/>
    <property type="evidence" value="ECO:0007669"/>
    <property type="project" value="InterPro"/>
</dbReference>
<feature type="compositionally biased region" description="Basic and acidic residues" evidence="1">
    <location>
        <begin position="279"/>
        <end position="321"/>
    </location>
</feature>
<feature type="compositionally biased region" description="Polar residues" evidence="1">
    <location>
        <begin position="31"/>
        <end position="41"/>
    </location>
</feature>
<protein>
    <recommendedName>
        <fullName evidence="2">Hyaluronan/mRNA-binding protein domain-containing protein</fullName>
    </recommendedName>
</protein>
<sequence>MSVASKNPFALLDEGIYRCVVVQMNQENLTCNRSGAESRPSSPAPATKAPAPPAPAPARDNKRSTQKGPRGGQYYQRGGARGSGTRGDGNPNQNGVEEAESAPKKFDGSRGRGRGGRGRGGARGGRPDRHSQTGKTDSEKKIHQGWGGDEGKSELQVETEATVDAAAEQAGADAWGATGGDASAWDTPAGEAAPVAATEDKPERENRRREEEEEDNTLTFDQYLAQKKENDALPKPQVRQANEGADGDIWNGAVALQKDEDAYFVGKNKTTAPKPRAKKEKEEKVFIEIEGRFDRPSRGGRGRGDGRGGRGRGEGRGEGRRGGARGGRQSNGPIPATVNVDDEAAFPSLS</sequence>
<dbReference type="AlphaFoldDB" id="A0A9W9DVZ7"/>
<dbReference type="GO" id="GO:0005737">
    <property type="term" value="C:cytoplasm"/>
    <property type="evidence" value="ECO:0007669"/>
    <property type="project" value="TreeGrafter"/>
</dbReference>
<dbReference type="Proteomes" id="UP001150238">
    <property type="component" value="Unassembled WGS sequence"/>
</dbReference>
<organism evidence="3 4">
    <name type="scientific">Lentinula lateritia</name>
    <dbReference type="NCBI Taxonomy" id="40482"/>
    <lineage>
        <taxon>Eukaryota</taxon>
        <taxon>Fungi</taxon>
        <taxon>Dikarya</taxon>
        <taxon>Basidiomycota</taxon>
        <taxon>Agaricomycotina</taxon>
        <taxon>Agaricomycetes</taxon>
        <taxon>Agaricomycetidae</taxon>
        <taxon>Agaricales</taxon>
        <taxon>Marasmiineae</taxon>
        <taxon>Omphalotaceae</taxon>
        <taxon>Lentinula</taxon>
    </lineage>
</organism>
<feature type="compositionally biased region" description="Low complexity" evidence="1">
    <location>
        <begin position="66"/>
        <end position="78"/>
    </location>
</feature>
<reference evidence="3" key="1">
    <citation type="submission" date="2022-08" db="EMBL/GenBank/DDBJ databases">
        <authorList>
            <consortium name="DOE Joint Genome Institute"/>
            <person name="Min B."/>
            <person name="Riley R."/>
            <person name="Sierra-Patev S."/>
            <person name="Naranjo-Ortiz M."/>
            <person name="Looney B."/>
            <person name="Konkel Z."/>
            <person name="Slot J.C."/>
            <person name="Sakamoto Y."/>
            <person name="Steenwyk J.L."/>
            <person name="Rokas A."/>
            <person name="Carro J."/>
            <person name="Camarero S."/>
            <person name="Ferreira P."/>
            <person name="Molpeceres G."/>
            <person name="Ruiz-Duenas F.J."/>
            <person name="Serrano A."/>
            <person name="Henrissat B."/>
            <person name="Drula E."/>
            <person name="Hughes K.W."/>
            <person name="Mata J.L."/>
            <person name="Ishikawa N.K."/>
            <person name="Vargas-Isla R."/>
            <person name="Ushijima S."/>
            <person name="Smith C.A."/>
            <person name="Ahrendt S."/>
            <person name="Andreopoulos W."/>
            <person name="He G."/>
            <person name="Labutti K."/>
            <person name="Lipzen A."/>
            <person name="Ng V."/>
            <person name="Sandor L."/>
            <person name="Barry K."/>
            <person name="Martinez A.T."/>
            <person name="Xiao Y."/>
            <person name="Gibbons J.G."/>
            <person name="Terashima K."/>
            <person name="Hibbett D.S."/>
            <person name="Grigoriev I.V."/>
        </authorList>
    </citation>
    <scope>NUCLEOTIDE SEQUENCE</scope>
    <source>
        <strain evidence="3">Sp2 HRB7682 ss15</strain>
    </source>
</reference>
<evidence type="ECO:0000256" key="1">
    <source>
        <dbReference type="SAM" id="MobiDB-lite"/>
    </source>
</evidence>
<comment type="caution">
    <text evidence="3">The sequence shown here is derived from an EMBL/GenBank/DDBJ whole genome shotgun (WGS) entry which is preliminary data.</text>
</comment>
<feature type="domain" description="Hyaluronan/mRNA-binding protein" evidence="2">
    <location>
        <begin position="124"/>
        <end position="244"/>
    </location>
</feature>
<name>A0A9W9DVZ7_9AGAR</name>
<feature type="compositionally biased region" description="Basic and acidic residues" evidence="1">
    <location>
        <begin position="198"/>
        <end position="210"/>
    </location>
</feature>
<evidence type="ECO:0000313" key="4">
    <source>
        <dbReference type="Proteomes" id="UP001150238"/>
    </source>
</evidence>
<evidence type="ECO:0000313" key="3">
    <source>
        <dbReference type="EMBL" id="KAJ4489292.1"/>
    </source>
</evidence>
<dbReference type="SMART" id="SM01233">
    <property type="entry name" value="HABP4_PAI-RBP1"/>
    <property type="match status" value="1"/>
</dbReference>
<dbReference type="PANTHER" id="PTHR12299:SF17">
    <property type="entry name" value="AT19571P-RELATED"/>
    <property type="match status" value="1"/>
</dbReference>
<feature type="compositionally biased region" description="Basic and acidic residues" evidence="1">
    <location>
        <begin position="101"/>
        <end position="110"/>
    </location>
</feature>
<evidence type="ECO:0000259" key="2">
    <source>
        <dbReference type="SMART" id="SM01233"/>
    </source>
</evidence>
<dbReference type="InterPro" id="IPR039764">
    <property type="entry name" value="HABP4/SERBP1-like"/>
</dbReference>
<dbReference type="PANTHER" id="PTHR12299">
    <property type="entry name" value="HYALURONIC ACID-BINDING PROTEIN 4"/>
    <property type="match status" value="1"/>
</dbReference>
<dbReference type="GO" id="GO:0005634">
    <property type="term" value="C:nucleus"/>
    <property type="evidence" value="ECO:0007669"/>
    <property type="project" value="TreeGrafter"/>
</dbReference>
<accession>A0A9W9DVZ7</accession>
<dbReference type="Pfam" id="PF04774">
    <property type="entry name" value="HABP4_PAI-RBP1"/>
    <property type="match status" value="1"/>
</dbReference>
<dbReference type="InterPro" id="IPR006861">
    <property type="entry name" value="HABP4_PAIRBP1-bd"/>
</dbReference>
<feature type="region of interest" description="Disordered" evidence="1">
    <location>
        <begin position="31"/>
        <end position="246"/>
    </location>
</feature>
<reference evidence="3" key="2">
    <citation type="journal article" date="2023" name="Proc. Natl. Acad. Sci. U.S.A.">
        <title>A global phylogenomic analysis of the shiitake genus Lentinula.</title>
        <authorList>
            <person name="Sierra-Patev S."/>
            <person name="Min B."/>
            <person name="Naranjo-Ortiz M."/>
            <person name="Looney B."/>
            <person name="Konkel Z."/>
            <person name="Slot J.C."/>
            <person name="Sakamoto Y."/>
            <person name="Steenwyk J.L."/>
            <person name="Rokas A."/>
            <person name="Carro J."/>
            <person name="Camarero S."/>
            <person name="Ferreira P."/>
            <person name="Molpeceres G."/>
            <person name="Ruiz-Duenas F.J."/>
            <person name="Serrano A."/>
            <person name="Henrissat B."/>
            <person name="Drula E."/>
            <person name="Hughes K.W."/>
            <person name="Mata J.L."/>
            <person name="Ishikawa N.K."/>
            <person name="Vargas-Isla R."/>
            <person name="Ushijima S."/>
            <person name="Smith C.A."/>
            <person name="Donoghue J."/>
            <person name="Ahrendt S."/>
            <person name="Andreopoulos W."/>
            <person name="He G."/>
            <person name="LaButti K."/>
            <person name="Lipzen A."/>
            <person name="Ng V."/>
            <person name="Riley R."/>
            <person name="Sandor L."/>
            <person name="Barry K."/>
            <person name="Martinez A.T."/>
            <person name="Xiao Y."/>
            <person name="Gibbons J.G."/>
            <person name="Terashima K."/>
            <person name="Grigoriev I.V."/>
            <person name="Hibbett D."/>
        </authorList>
    </citation>
    <scope>NUCLEOTIDE SEQUENCE</scope>
    <source>
        <strain evidence="3">Sp2 HRB7682 ss15</strain>
    </source>
</reference>
<proteinExistence type="predicted"/>
<feature type="compositionally biased region" description="Basic and acidic residues" evidence="1">
    <location>
        <begin position="125"/>
        <end position="142"/>
    </location>
</feature>
<dbReference type="EMBL" id="JANVFS010000007">
    <property type="protein sequence ID" value="KAJ4489292.1"/>
    <property type="molecule type" value="Genomic_DNA"/>
</dbReference>
<gene>
    <name evidence="3" type="ORF">C8J55DRAFT_296089</name>
</gene>
<feature type="compositionally biased region" description="Low complexity" evidence="1">
    <location>
        <begin position="156"/>
        <end position="187"/>
    </location>
</feature>